<feature type="compositionally biased region" description="Polar residues" evidence="1">
    <location>
        <begin position="107"/>
        <end position="124"/>
    </location>
</feature>
<sequence length="752" mass="83659">MMDAADKKMDDAAGEMASVQQLQQQRQEREQQQQQQPAVESQEATETHTHEPRDTVAEPPQEDGPDRVVVRDDSTHHASLSDGDDDDGVDGSEGDGNGVYGGVITEQPRSTSEADQPPSASHSQHPLPRSISAPATSKPMTATGPAHAILSHQKDLSAVMAKYQRMIGGKFGQGRQSSSYIPPGYSIPSSAPPPQDESPHMSYYRPDEHHYARTIVTLLASVPCDEYCWNRADGKVTTLQLLVARILNNDTEHALAIEGWLKQQQKPWGRLGSRHPLHRSGDYDFTSIGLAFLLHRFPPDLVPPDLKRHLRECLLPAADKYDAPRFAVPRAIVGVLETENHLLMINGTLYLTALSAPHHQPTPSKAAPVVQLFLRELMDEILNAGLWEFNSLPYLGYTVIALLILNECSHSSAQHFEACRKVLDYLSFTFALGSFKFKRWAPYRRRSDYNSRRSLFVNAMSHIMMVWAERAGIPIEGVTQRCQELNARKSIFAIACRYSPPRAVLRLANDATAEYFARIGHGAHSSPELFAAAPGWLLSAGGVSVPKYEVVGRETMLFLNAYDSQTAEECIHLNGSGDWRGWNNTGVLFNFAISSGRLHRPLWVDEASETCERSAAWQVRKMRDGGPVVALYGGAGVSAIGVFDADVDCPALLKSLERHNARLPPKGEFTVPAFGCMAQRHNVESFHYDLLSSRLQWTITAVNGMSTFRDVQSWPRVEIAGKWSRDADKSWLRFSDRRHSQAFSNRTHARLT</sequence>
<dbReference type="AlphaFoldDB" id="F2TWZ9"/>
<feature type="compositionally biased region" description="Basic and acidic residues" evidence="1">
    <location>
        <begin position="1"/>
        <end position="11"/>
    </location>
</feature>
<name>F2TWZ9_SALR5</name>
<protein>
    <submittedName>
        <fullName evidence="2">Uncharacterized protein</fullName>
    </submittedName>
</protein>
<dbReference type="RefSeq" id="XP_004998084.1">
    <property type="nucleotide sequence ID" value="XM_004998027.1"/>
</dbReference>
<gene>
    <name evidence="2" type="ORF">PTSG_00617</name>
</gene>
<dbReference type="EMBL" id="GL832956">
    <property type="protein sequence ID" value="EGD75908.1"/>
    <property type="molecule type" value="Genomic_DNA"/>
</dbReference>
<feature type="compositionally biased region" description="Acidic residues" evidence="1">
    <location>
        <begin position="82"/>
        <end position="93"/>
    </location>
</feature>
<feature type="region of interest" description="Disordered" evidence="1">
    <location>
        <begin position="174"/>
        <end position="204"/>
    </location>
</feature>
<proteinExistence type="predicted"/>
<organism evidence="3">
    <name type="scientific">Salpingoeca rosetta (strain ATCC 50818 / BSB-021)</name>
    <dbReference type="NCBI Taxonomy" id="946362"/>
    <lineage>
        <taxon>Eukaryota</taxon>
        <taxon>Choanoflagellata</taxon>
        <taxon>Craspedida</taxon>
        <taxon>Salpingoecidae</taxon>
        <taxon>Salpingoeca</taxon>
    </lineage>
</organism>
<evidence type="ECO:0000256" key="1">
    <source>
        <dbReference type="SAM" id="MobiDB-lite"/>
    </source>
</evidence>
<keyword evidence="3" id="KW-1185">Reference proteome</keyword>
<evidence type="ECO:0000313" key="3">
    <source>
        <dbReference type="Proteomes" id="UP000007799"/>
    </source>
</evidence>
<dbReference type="KEGG" id="sre:PTSG_00617"/>
<accession>F2TWZ9</accession>
<feature type="compositionally biased region" description="Basic and acidic residues" evidence="1">
    <location>
        <begin position="45"/>
        <end position="56"/>
    </location>
</feature>
<dbReference type="Proteomes" id="UP000007799">
    <property type="component" value="Unassembled WGS sequence"/>
</dbReference>
<feature type="compositionally biased region" description="Basic and acidic residues" evidence="1">
    <location>
        <begin position="64"/>
        <end position="76"/>
    </location>
</feature>
<feature type="region of interest" description="Disordered" evidence="1">
    <location>
        <begin position="1"/>
        <end position="143"/>
    </location>
</feature>
<dbReference type="InParanoid" id="F2TWZ9"/>
<dbReference type="GeneID" id="16078680"/>
<feature type="compositionally biased region" description="Low complexity" evidence="1">
    <location>
        <begin position="177"/>
        <end position="189"/>
    </location>
</feature>
<reference evidence="2" key="1">
    <citation type="submission" date="2009-08" db="EMBL/GenBank/DDBJ databases">
        <title>Annotation of Salpingoeca rosetta.</title>
        <authorList>
            <consortium name="The Broad Institute Genome Sequencing Platform"/>
            <person name="Russ C."/>
            <person name="Cuomo C."/>
            <person name="Burger G."/>
            <person name="Gray M.W."/>
            <person name="Holland P.W.H."/>
            <person name="King N."/>
            <person name="Lang F.B.F."/>
            <person name="Roger A.J."/>
            <person name="Ruiz-Trillo I."/>
            <person name="Young S.K."/>
            <person name="Zeng Q."/>
            <person name="Gargeya S."/>
            <person name="Alvarado L."/>
            <person name="Berlin A."/>
            <person name="Chapman S.B."/>
            <person name="Chen Z."/>
            <person name="Freedman E."/>
            <person name="Gellesch M."/>
            <person name="Goldberg J."/>
            <person name="Griggs A."/>
            <person name="Gujja S."/>
            <person name="Heilman E."/>
            <person name="Heiman D."/>
            <person name="Howarth C."/>
            <person name="Mehta T."/>
            <person name="Neiman D."/>
            <person name="Pearson M."/>
            <person name="Roberts A."/>
            <person name="Saif S."/>
            <person name="Shea T."/>
            <person name="Shenoy N."/>
            <person name="Sisk P."/>
            <person name="Stolte C."/>
            <person name="Sykes S."/>
            <person name="White J."/>
            <person name="Yandava C."/>
            <person name="Haas B."/>
            <person name="Nusbaum C."/>
            <person name="Birren B."/>
        </authorList>
    </citation>
    <scope>NUCLEOTIDE SEQUENCE [LARGE SCALE GENOMIC DNA]</scope>
    <source>
        <strain evidence="2">ATCC 50818</strain>
    </source>
</reference>
<evidence type="ECO:0000313" key="2">
    <source>
        <dbReference type="EMBL" id="EGD75908.1"/>
    </source>
</evidence>